<organism evidence="2">
    <name type="scientific">uncultured Solirubrobacterales bacterium</name>
    <dbReference type="NCBI Taxonomy" id="768556"/>
    <lineage>
        <taxon>Bacteria</taxon>
        <taxon>Bacillati</taxon>
        <taxon>Actinomycetota</taxon>
        <taxon>Thermoleophilia</taxon>
        <taxon>Solirubrobacterales</taxon>
        <taxon>environmental samples</taxon>
    </lineage>
</organism>
<feature type="compositionally biased region" description="Low complexity" evidence="1">
    <location>
        <begin position="7"/>
        <end position="18"/>
    </location>
</feature>
<feature type="non-terminal residue" evidence="2">
    <location>
        <position position="1"/>
    </location>
</feature>
<protein>
    <submittedName>
        <fullName evidence="2">Uncharacterized protein</fullName>
    </submittedName>
</protein>
<dbReference type="AlphaFoldDB" id="A0A6J4RPM1"/>
<feature type="compositionally biased region" description="Basic residues" evidence="1">
    <location>
        <begin position="25"/>
        <end position="46"/>
    </location>
</feature>
<name>A0A6J4RPM1_9ACTN</name>
<gene>
    <name evidence="2" type="ORF">AVDCRST_MAG17-4</name>
</gene>
<evidence type="ECO:0000313" key="2">
    <source>
        <dbReference type="EMBL" id="CAA9478498.1"/>
    </source>
</evidence>
<proteinExistence type="predicted"/>
<feature type="region of interest" description="Disordered" evidence="1">
    <location>
        <begin position="1"/>
        <end position="46"/>
    </location>
</feature>
<accession>A0A6J4RPM1</accession>
<reference evidence="2" key="1">
    <citation type="submission" date="2020-02" db="EMBL/GenBank/DDBJ databases">
        <authorList>
            <person name="Meier V. D."/>
        </authorList>
    </citation>
    <scope>NUCLEOTIDE SEQUENCE</scope>
    <source>
        <strain evidence="2">AVDCRST_MAG17</strain>
    </source>
</reference>
<evidence type="ECO:0000256" key="1">
    <source>
        <dbReference type="SAM" id="MobiDB-lite"/>
    </source>
</evidence>
<dbReference type="EMBL" id="CADCVV010000002">
    <property type="protein sequence ID" value="CAA9478498.1"/>
    <property type="molecule type" value="Genomic_DNA"/>
</dbReference>
<sequence length="46" mass="5241">CRRSLMASAASTSGGDTAPFLAGWRKPRRRGPRTPRRRAYRRSPRI</sequence>
<feature type="non-terminal residue" evidence="2">
    <location>
        <position position="46"/>
    </location>
</feature>